<accession>A0A498HLQ9</accession>
<organism evidence="5 6">
    <name type="scientific">Malus domestica</name>
    <name type="common">Apple</name>
    <name type="synonym">Pyrus malus</name>
    <dbReference type="NCBI Taxonomy" id="3750"/>
    <lineage>
        <taxon>Eukaryota</taxon>
        <taxon>Viridiplantae</taxon>
        <taxon>Streptophyta</taxon>
        <taxon>Embryophyta</taxon>
        <taxon>Tracheophyta</taxon>
        <taxon>Spermatophyta</taxon>
        <taxon>Magnoliopsida</taxon>
        <taxon>eudicotyledons</taxon>
        <taxon>Gunneridae</taxon>
        <taxon>Pentapetalae</taxon>
        <taxon>rosids</taxon>
        <taxon>fabids</taxon>
        <taxon>Rosales</taxon>
        <taxon>Rosaceae</taxon>
        <taxon>Amygdaloideae</taxon>
        <taxon>Maleae</taxon>
        <taxon>Malus</taxon>
    </lineage>
</organism>
<name>A0A498HLQ9_MALDO</name>
<dbReference type="Proteomes" id="UP000290289">
    <property type="component" value="Chromosome 16"/>
</dbReference>
<dbReference type="EMBL" id="RDQH01000342">
    <property type="protein sequence ID" value="RXH69873.1"/>
    <property type="molecule type" value="Genomic_DNA"/>
</dbReference>
<dbReference type="PANTHER" id="PTHR32208">
    <property type="entry name" value="SECRETED PROTEIN-RELATED"/>
    <property type="match status" value="1"/>
</dbReference>
<protein>
    <recommendedName>
        <fullName evidence="7">Galactose oxidase-like Early set domain-containing protein</fullName>
    </recommendedName>
</protein>
<gene>
    <name evidence="5" type="ORF">DVH24_007129</name>
</gene>
<dbReference type="CDD" id="cd02851">
    <property type="entry name" value="E_set_GO_C"/>
    <property type="match status" value="1"/>
</dbReference>
<comment type="caution">
    <text evidence="5">The sequence shown here is derived from an EMBL/GenBank/DDBJ whole genome shotgun (WGS) entry which is preliminary data.</text>
</comment>
<evidence type="ECO:0000256" key="2">
    <source>
        <dbReference type="SAM" id="Phobius"/>
    </source>
</evidence>
<dbReference type="InterPro" id="IPR014756">
    <property type="entry name" value="Ig_E-set"/>
</dbReference>
<keyword evidence="2" id="KW-1133">Transmembrane helix</keyword>
<reference evidence="5 6" key="1">
    <citation type="submission" date="2018-10" db="EMBL/GenBank/DDBJ databases">
        <title>A high-quality apple genome assembly.</title>
        <authorList>
            <person name="Hu J."/>
        </authorList>
    </citation>
    <scope>NUCLEOTIDE SEQUENCE [LARGE SCALE GENOMIC DNA]</scope>
    <source>
        <strain evidence="6">cv. HFTH1</strain>
        <tissue evidence="5">Young leaf</tissue>
    </source>
</reference>
<dbReference type="Gene3D" id="2.60.40.10">
    <property type="entry name" value="Immunoglobulins"/>
    <property type="match status" value="1"/>
</dbReference>
<dbReference type="Pfam" id="PF07250">
    <property type="entry name" value="Glyoxal_oxid_N"/>
    <property type="match status" value="1"/>
</dbReference>
<keyword evidence="2" id="KW-0812">Transmembrane</keyword>
<dbReference type="SUPFAM" id="SSF81296">
    <property type="entry name" value="E set domains"/>
    <property type="match status" value="1"/>
</dbReference>
<dbReference type="InterPro" id="IPR009880">
    <property type="entry name" value="Glyoxal_oxidase_N"/>
</dbReference>
<dbReference type="Gene3D" id="2.130.10.80">
    <property type="entry name" value="Galactose oxidase/kelch, beta-propeller"/>
    <property type="match status" value="1"/>
</dbReference>
<dbReference type="InterPro" id="IPR015202">
    <property type="entry name" value="GO-like_E_set"/>
</dbReference>
<evidence type="ECO:0000313" key="5">
    <source>
        <dbReference type="EMBL" id="RXH69873.1"/>
    </source>
</evidence>
<keyword evidence="1" id="KW-0732">Signal</keyword>
<dbReference type="STRING" id="3750.A0A498HLQ9"/>
<evidence type="ECO:0000259" key="4">
    <source>
        <dbReference type="Pfam" id="PF09118"/>
    </source>
</evidence>
<evidence type="ECO:0000313" key="6">
    <source>
        <dbReference type="Proteomes" id="UP000290289"/>
    </source>
</evidence>
<dbReference type="PANTHER" id="PTHR32208:SF57">
    <property type="entry name" value="F14L17.20 PROTEIN"/>
    <property type="match status" value="1"/>
</dbReference>
<dbReference type="PROSITE" id="PS51257">
    <property type="entry name" value="PROKAR_LIPOPROTEIN"/>
    <property type="match status" value="1"/>
</dbReference>
<evidence type="ECO:0008006" key="7">
    <source>
        <dbReference type="Google" id="ProtNLM"/>
    </source>
</evidence>
<evidence type="ECO:0000256" key="1">
    <source>
        <dbReference type="ARBA" id="ARBA00022729"/>
    </source>
</evidence>
<sequence length="582" mass="64468">MASVFKNLSFSSSIIPCIVPIFFSCFFIVSHSEYLSLTTSLPSSTNKISNVSDGGEWVLLHKSIGVSAMHMQLLKNDKVIIFDWTDMGPSNLSLPDGAACRHYLFHNRTINDCTAHSLIYDLATDTSRPLFVASETWCSSGALDANGALVQTGGYGDNGIRRIRTFSPCDDDSCQWVELPTNLFDRRWYASNQILPDGRVIVVGGRKAFTYEFYPKKNDESYDKLFYFRFLAETNDQGEENNLYPFLHLLPDGNLFIFANNRSILFDHSNNRIVKELPGMPVAVKRNYPSTGSSVLLPLKMNGVLSGSGLPEVEILICGGALPGAFNLSKNKIHVGASNSCGRIKLSDPHPKWVMEEMPMPRVMSDMLLLPTGDVIIINGASNGTAGWDAAENPVFNPVLYRTYESNPDRRFVVLNPSSIPRMYHSAAILVPDGKILVGGSNPHNEYNFRRAFPTDLSLQAFHPPYLGPLFAPLRPSILSVETRDDTVSYGQEFSVTFVLSVYRADPRISVALVTPSFTTHSFAMNQRMVVLDVALLEHLSTTAYKITAYGPPKNTVAPPGYYLLFLVHAGTPSHGVWVRVQ</sequence>
<dbReference type="Pfam" id="PF09118">
    <property type="entry name" value="GO-like_E_set"/>
    <property type="match status" value="1"/>
</dbReference>
<dbReference type="InterPro" id="IPR013783">
    <property type="entry name" value="Ig-like_fold"/>
</dbReference>
<dbReference type="InterPro" id="IPR011043">
    <property type="entry name" value="Gal_Oxase/kelch_b-propeller"/>
</dbReference>
<dbReference type="SUPFAM" id="SSF50965">
    <property type="entry name" value="Galactose oxidase, central domain"/>
    <property type="match status" value="1"/>
</dbReference>
<keyword evidence="6" id="KW-1185">Reference proteome</keyword>
<feature type="domain" description="Glyoxal oxidase N-terminal" evidence="3">
    <location>
        <begin position="69"/>
        <end position="466"/>
    </location>
</feature>
<feature type="transmembrane region" description="Helical" evidence="2">
    <location>
        <begin position="7"/>
        <end position="29"/>
    </location>
</feature>
<dbReference type="InterPro" id="IPR037293">
    <property type="entry name" value="Gal_Oxidase_central_sf"/>
</dbReference>
<dbReference type="AlphaFoldDB" id="A0A498HLQ9"/>
<keyword evidence="2" id="KW-0472">Membrane</keyword>
<feature type="domain" description="Galactose oxidase-like Early set" evidence="4">
    <location>
        <begin position="475"/>
        <end position="581"/>
    </location>
</feature>
<proteinExistence type="predicted"/>
<evidence type="ECO:0000259" key="3">
    <source>
        <dbReference type="Pfam" id="PF07250"/>
    </source>
</evidence>